<dbReference type="Proteomes" id="UP000830158">
    <property type="component" value="Chromosome"/>
</dbReference>
<evidence type="ECO:0000313" key="2">
    <source>
        <dbReference type="EMBL" id="UQS26984.1"/>
    </source>
</evidence>
<evidence type="ECO:0000313" key="3">
    <source>
        <dbReference type="Proteomes" id="UP000830158"/>
    </source>
</evidence>
<organism evidence="2 3">
    <name type="scientific">Amycolatopsis thermalba</name>
    <dbReference type="NCBI Taxonomy" id="944492"/>
    <lineage>
        <taxon>Bacteria</taxon>
        <taxon>Bacillati</taxon>
        <taxon>Actinomycetota</taxon>
        <taxon>Actinomycetes</taxon>
        <taxon>Pseudonocardiales</taxon>
        <taxon>Pseudonocardiaceae</taxon>
        <taxon>Amycolatopsis</taxon>
    </lineage>
</organism>
<protein>
    <submittedName>
        <fullName evidence="2">Uncharacterized protein</fullName>
    </submittedName>
</protein>
<dbReference type="EMBL" id="CP091196">
    <property type="protein sequence ID" value="UQS26984.1"/>
    <property type="molecule type" value="Genomic_DNA"/>
</dbReference>
<proteinExistence type="predicted"/>
<feature type="compositionally biased region" description="Low complexity" evidence="1">
    <location>
        <begin position="29"/>
        <end position="39"/>
    </location>
</feature>
<keyword evidence="3" id="KW-1185">Reference proteome</keyword>
<accession>A0ABY4P3X1</accession>
<reference evidence="2" key="1">
    <citation type="submission" date="2022-01" db="EMBL/GenBank/DDBJ databases">
        <title>PSI-footprinting approach for the identification of protein synthesis inhibitor producers.</title>
        <authorList>
            <person name="Handel F."/>
            <person name="Kulik A."/>
            <person name="Wex K.W."/>
            <person name="Berscheid A."/>
            <person name="Saur J.S."/>
            <person name="Winkler A."/>
            <person name="Wibberg D."/>
            <person name="Kalinowski J."/>
            <person name="Broetz-Oesterhelt H."/>
            <person name="Mast Y."/>
        </authorList>
    </citation>
    <scope>NUCLEOTIDE SEQUENCE</scope>
    <source>
        <strain evidence="2">KNN 49.3e</strain>
    </source>
</reference>
<sequence length="69" mass="7251">MIEEYPDVELAAQPIGAGSGEAYRRRASGRATRGSTSGRTRGDPADFVTTVNVLRRMVASLGGDGNLPD</sequence>
<gene>
    <name evidence="2" type="ORF">L1857_31390</name>
</gene>
<feature type="region of interest" description="Disordered" evidence="1">
    <location>
        <begin position="1"/>
        <end position="45"/>
    </location>
</feature>
<name>A0ABY4P3X1_9PSEU</name>
<evidence type="ECO:0000256" key="1">
    <source>
        <dbReference type="SAM" id="MobiDB-lite"/>
    </source>
</evidence>
<dbReference type="RefSeq" id="WP_116110701.1">
    <property type="nucleotide sequence ID" value="NZ_CP091196.1"/>
</dbReference>